<name>A0AAE0TR71_9PEZI</name>
<gene>
    <name evidence="2" type="ORF">LTR78_008347</name>
</gene>
<reference evidence="2" key="1">
    <citation type="submission" date="2023-07" db="EMBL/GenBank/DDBJ databases">
        <title>Black Yeasts Isolated from many extreme environments.</title>
        <authorList>
            <person name="Coleine C."/>
            <person name="Stajich J.E."/>
            <person name="Selbmann L."/>
        </authorList>
    </citation>
    <scope>NUCLEOTIDE SEQUENCE</scope>
    <source>
        <strain evidence="2">CCFEE 5485</strain>
    </source>
</reference>
<dbReference type="EMBL" id="JAUTXT010000039">
    <property type="protein sequence ID" value="KAK3671802.1"/>
    <property type="molecule type" value="Genomic_DNA"/>
</dbReference>
<dbReference type="Proteomes" id="UP001274830">
    <property type="component" value="Unassembled WGS sequence"/>
</dbReference>
<dbReference type="AlphaFoldDB" id="A0AAE0TR71"/>
<accession>A0AAE0TR71</accession>
<sequence length="351" mass="35263">MFFTTIFLAASAAAFPLSSNYSLPTIKARESCSPGINCVGTNQWFLCNPTGLAIVQPVAPGMICSNNQMIAAPVGGAAAGTIGSAPHTAAPSAAAPSSSHAPATTQAPASPSAAPTSSQSARSSSSAAPAPSSSAAAAPAPAASGAAISYTGDGSSWPTMDKWLSFDQLWTKNSAVMQKSCSQYNEANNSDEEIAAIKSAITSVAQSANIDNRFVLAIMMQESKGCVRVPTTKYSVANPGLMQGYAGSASCNSAIWSSGALVTPGTAQNPCPSDTVTKMVTEGVTGTAASSEEALGPLFKGIGKNTAQAYFQTARKYNSGPTSIPANGELSSGGSTSSYASDVANRLIGAM</sequence>
<dbReference type="InterPro" id="IPR023346">
    <property type="entry name" value="Lysozyme-like_dom_sf"/>
</dbReference>
<comment type="caution">
    <text evidence="2">The sequence shown here is derived from an EMBL/GenBank/DDBJ whole genome shotgun (WGS) entry which is preliminary data.</text>
</comment>
<dbReference type="SUPFAM" id="SSF53955">
    <property type="entry name" value="Lysozyme-like"/>
    <property type="match status" value="1"/>
</dbReference>
<evidence type="ECO:0000313" key="2">
    <source>
        <dbReference type="EMBL" id="KAK3671802.1"/>
    </source>
</evidence>
<organism evidence="2 3">
    <name type="scientific">Recurvomyces mirabilis</name>
    <dbReference type="NCBI Taxonomy" id="574656"/>
    <lineage>
        <taxon>Eukaryota</taxon>
        <taxon>Fungi</taxon>
        <taxon>Dikarya</taxon>
        <taxon>Ascomycota</taxon>
        <taxon>Pezizomycotina</taxon>
        <taxon>Dothideomycetes</taxon>
        <taxon>Dothideomycetidae</taxon>
        <taxon>Mycosphaerellales</taxon>
        <taxon>Teratosphaeriaceae</taxon>
        <taxon>Recurvomyces</taxon>
    </lineage>
</organism>
<proteinExistence type="predicted"/>
<evidence type="ECO:0000256" key="1">
    <source>
        <dbReference type="SAM" id="MobiDB-lite"/>
    </source>
</evidence>
<dbReference type="Gene3D" id="1.10.530.10">
    <property type="match status" value="1"/>
</dbReference>
<evidence type="ECO:0000313" key="3">
    <source>
        <dbReference type="Proteomes" id="UP001274830"/>
    </source>
</evidence>
<keyword evidence="3" id="KW-1185">Reference proteome</keyword>
<feature type="region of interest" description="Disordered" evidence="1">
    <location>
        <begin position="86"/>
        <end position="138"/>
    </location>
</feature>
<protein>
    <submittedName>
        <fullName evidence="2">Uncharacterized protein</fullName>
    </submittedName>
</protein>